<name>A0A937XJM4_UNCW3</name>
<keyword evidence="2" id="KW-0472">Membrane</keyword>
<dbReference type="EMBL" id="VGIR01000178">
    <property type="protein sequence ID" value="MBM3332933.1"/>
    <property type="molecule type" value="Genomic_DNA"/>
</dbReference>
<feature type="transmembrane region" description="Helical" evidence="2">
    <location>
        <begin position="98"/>
        <end position="116"/>
    </location>
</feature>
<feature type="compositionally biased region" description="Polar residues" evidence="1">
    <location>
        <begin position="43"/>
        <end position="56"/>
    </location>
</feature>
<accession>A0A937XJM4</accession>
<keyword evidence="2" id="KW-0812">Transmembrane</keyword>
<keyword evidence="2" id="KW-1133">Transmembrane helix</keyword>
<gene>
    <name evidence="3" type="ORF">FJY68_13990</name>
</gene>
<reference evidence="3" key="1">
    <citation type="submission" date="2019-03" db="EMBL/GenBank/DDBJ databases">
        <title>Lake Tanganyika Metagenome-Assembled Genomes (MAGs).</title>
        <authorList>
            <person name="Tran P."/>
        </authorList>
    </citation>
    <scope>NUCLEOTIDE SEQUENCE</scope>
    <source>
        <strain evidence="3">K_DeepCast_150m_m2_040</strain>
    </source>
</reference>
<feature type="transmembrane region" description="Helical" evidence="2">
    <location>
        <begin position="66"/>
        <end position="86"/>
    </location>
</feature>
<dbReference type="Proteomes" id="UP000779900">
    <property type="component" value="Unassembled WGS sequence"/>
</dbReference>
<evidence type="ECO:0000256" key="1">
    <source>
        <dbReference type="SAM" id="MobiDB-lite"/>
    </source>
</evidence>
<organism evidence="3 4">
    <name type="scientific">candidate division WOR-3 bacterium</name>
    <dbReference type="NCBI Taxonomy" id="2052148"/>
    <lineage>
        <taxon>Bacteria</taxon>
        <taxon>Bacteria division WOR-3</taxon>
    </lineage>
</organism>
<evidence type="ECO:0000313" key="4">
    <source>
        <dbReference type="Proteomes" id="UP000779900"/>
    </source>
</evidence>
<evidence type="ECO:0000256" key="2">
    <source>
        <dbReference type="SAM" id="Phobius"/>
    </source>
</evidence>
<proteinExistence type="predicted"/>
<evidence type="ECO:0000313" key="3">
    <source>
        <dbReference type="EMBL" id="MBM3332933.1"/>
    </source>
</evidence>
<protein>
    <submittedName>
        <fullName evidence="3">Uncharacterized protein</fullName>
    </submittedName>
</protein>
<sequence>MVISFFCCNCGRKIETANAAAGTTIVCESCGQPASVPPRPATGPSTTPGVTATRSPQKAAGSGSNVGCIIGAVVAGVVLIASFRLMDAIADGLGIPHALFNTLVYGGALVVSLAIASKAKGKK</sequence>
<comment type="caution">
    <text evidence="3">The sequence shown here is derived from an EMBL/GenBank/DDBJ whole genome shotgun (WGS) entry which is preliminary data.</text>
</comment>
<dbReference type="AlphaFoldDB" id="A0A937XJM4"/>
<feature type="region of interest" description="Disordered" evidence="1">
    <location>
        <begin position="34"/>
        <end position="63"/>
    </location>
</feature>